<keyword evidence="1 7" id="KW-1003">Cell membrane</keyword>
<keyword evidence="7" id="KW-0472">Membrane</keyword>
<evidence type="ECO:0000256" key="5">
    <source>
        <dbReference type="ARBA" id="ARBA00022989"/>
    </source>
</evidence>
<dbReference type="InterPro" id="IPR026579">
    <property type="entry name" value="FtsQ"/>
</dbReference>
<evidence type="ECO:0000256" key="2">
    <source>
        <dbReference type="ARBA" id="ARBA00022519"/>
    </source>
</evidence>
<evidence type="ECO:0000256" key="4">
    <source>
        <dbReference type="ARBA" id="ARBA00022692"/>
    </source>
</evidence>
<dbReference type="InterPro" id="IPR005548">
    <property type="entry name" value="Cell_div_FtsQ/DivIB_C"/>
</dbReference>
<evidence type="ECO:0000256" key="6">
    <source>
        <dbReference type="ARBA" id="ARBA00023306"/>
    </source>
</evidence>
<dbReference type="GO" id="GO:0043093">
    <property type="term" value="P:FtsZ-dependent cytokinesis"/>
    <property type="evidence" value="ECO:0007669"/>
    <property type="project" value="UniProtKB-UniRule"/>
</dbReference>
<keyword evidence="5 7" id="KW-1133">Transmembrane helix</keyword>
<name>A0A1I1G4J9_9RHOB</name>
<dbReference type="Pfam" id="PF03799">
    <property type="entry name" value="FtsQ_DivIB_C"/>
    <property type="match status" value="1"/>
</dbReference>
<protein>
    <recommendedName>
        <fullName evidence="7">Cell division protein FtsQ</fullName>
    </recommendedName>
</protein>
<proteinExistence type="inferred from homology"/>
<comment type="function">
    <text evidence="7">Essential cell division protein.</text>
</comment>
<dbReference type="GO" id="GO:0005886">
    <property type="term" value="C:plasma membrane"/>
    <property type="evidence" value="ECO:0007669"/>
    <property type="project" value="UniProtKB-SubCell"/>
</dbReference>
<accession>A0A1I1G4J9</accession>
<dbReference type="InterPro" id="IPR045335">
    <property type="entry name" value="FtsQ_C_sf"/>
</dbReference>
<keyword evidence="3 7" id="KW-0132">Cell division</keyword>
<evidence type="ECO:0000313" key="9">
    <source>
        <dbReference type="EMBL" id="SFC06431.1"/>
    </source>
</evidence>
<dbReference type="AlphaFoldDB" id="A0A1I1G4J9"/>
<keyword evidence="2 7" id="KW-0997">Cell inner membrane</keyword>
<keyword evidence="10" id="KW-1185">Reference proteome</keyword>
<evidence type="ECO:0000256" key="3">
    <source>
        <dbReference type="ARBA" id="ARBA00022618"/>
    </source>
</evidence>
<dbReference type="Proteomes" id="UP000198728">
    <property type="component" value="Unassembled WGS sequence"/>
</dbReference>
<comment type="subcellular location">
    <subcellularLocation>
        <location evidence="7">Cell inner membrane</location>
        <topology evidence="7">Single-pass type II membrane protein</topology>
    </subcellularLocation>
    <text evidence="7">Localizes to the division septum.</text>
</comment>
<sequence>MQSVSRSPARHDPAPSRLSYRMNRLWLTPAFHRVLRLGLPVLIVVASIAWYVSDAERLAQISEKVEETRRAIEQRPEFMVNVMSVQGASPELSDAVRDVLALRLPMSSFDMDLEAMRQKVLDFNAVADAHLRVRPGGVLAVEIAERVPAVLWRHQHGLSLLDAEGEMVAGTSGRGDWPDLPLVAGKGAEDVIPEALALIETAAPIKERLRGLVRMGERRWDVVLDRNQRIMLPEKDAVSTLEALLALAEQQQMLERDVTVIDFRSPRRPTLRLNRNAVIELRNIRDPESGDTLP</sequence>
<dbReference type="GO" id="GO:0090529">
    <property type="term" value="P:cell septum assembly"/>
    <property type="evidence" value="ECO:0007669"/>
    <property type="project" value="InterPro"/>
</dbReference>
<reference evidence="9 10" key="1">
    <citation type="submission" date="2016-10" db="EMBL/GenBank/DDBJ databases">
        <authorList>
            <person name="de Groot N.N."/>
        </authorList>
    </citation>
    <scope>NUCLEOTIDE SEQUENCE [LARGE SCALE GENOMIC DNA]</scope>
    <source>
        <strain evidence="9 10">DSM 19548</strain>
    </source>
</reference>
<dbReference type="HAMAP" id="MF_00911">
    <property type="entry name" value="FtsQ_subfam"/>
    <property type="match status" value="1"/>
</dbReference>
<evidence type="ECO:0000256" key="1">
    <source>
        <dbReference type="ARBA" id="ARBA00022475"/>
    </source>
</evidence>
<dbReference type="PANTHER" id="PTHR35851:SF1">
    <property type="entry name" value="CELL DIVISION PROTEIN FTSQ"/>
    <property type="match status" value="1"/>
</dbReference>
<comment type="similarity">
    <text evidence="7">Belongs to the FtsQ/DivIB family. FtsQ subfamily.</text>
</comment>
<feature type="domain" description="Cell division protein FtsQ/DivIB C-terminal" evidence="8">
    <location>
        <begin position="151"/>
        <end position="264"/>
    </location>
</feature>
<keyword evidence="6 7" id="KW-0131">Cell cycle</keyword>
<evidence type="ECO:0000259" key="8">
    <source>
        <dbReference type="Pfam" id="PF03799"/>
    </source>
</evidence>
<dbReference type="Gene3D" id="3.40.50.11690">
    <property type="entry name" value="Cell division protein FtsQ/DivIB"/>
    <property type="match status" value="1"/>
</dbReference>
<keyword evidence="4 7" id="KW-0812">Transmembrane</keyword>
<gene>
    <name evidence="7" type="primary">ftsQ</name>
    <name evidence="9" type="ORF">SAMN04488094_102413</name>
</gene>
<evidence type="ECO:0000256" key="7">
    <source>
        <dbReference type="HAMAP-Rule" id="MF_00911"/>
    </source>
</evidence>
<feature type="transmembrane region" description="Helical" evidence="7">
    <location>
        <begin position="34"/>
        <end position="52"/>
    </location>
</feature>
<dbReference type="PANTHER" id="PTHR35851">
    <property type="entry name" value="CELL DIVISION PROTEIN FTSQ"/>
    <property type="match status" value="1"/>
</dbReference>
<evidence type="ECO:0000313" key="10">
    <source>
        <dbReference type="Proteomes" id="UP000198728"/>
    </source>
</evidence>
<organism evidence="9 10">
    <name type="scientific">Tropicimonas isoalkanivorans</name>
    <dbReference type="NCBI Taxonomy" id="441112"/>
    <lineage>
        <taxon>Bacteria</taxon>
        <taxon>Pseudomonadati</taxon>
        <taxon>Pseudomonadota</taxon>
        <taxon>Alphaproteobacteria</taxon>
        <taxon>Rhodobacterales</taxon>
        <taxon>Roseobacteraceae</taxon>
        <taxon>Tropicimonas</taxon>
    </lineage>
</organism>
<dbReference type="GO" id="GO:0032153">
    <property type="term" value="C:cell division site"/>
    <property type="evidence" value="ECO:0007669"/>
    <property type="project" value="UniProtKB-UniRule"/>
</dbReference>
<dbReference type="EMBL" id="FOLG01000002">
    <property type="protein sequence ID" value="SFC06431.1"/>
    <property type="molecule type" value="Genomic_DNA"/>
</dbReference>
<dbReference type="STRING" id="441112.SAMN04488094_102413"/>